<sequence>MTQTITPGAPGAPGAAAAAPVRRRRVRGDGVDLAVYEQGDPSRPTVLLMHGYPDTHAVWDEVAARLAGRYHVVRYDVRGAGASSRPFGRKRYTFDYLMSDMRAVLDATAPERKVHLVGHDWGSIQSWEAACTMPERFASFTSISGPCLDHVAHWTRRNLAHPTPANLKRAAGQGVRSWYIYFFQTPVLPELMWLAGLSRPFSRALELGEGVAPRDGHPARTMARDGASGVGLYRANMVQRLRRPRDRRTDVPTQVIVPTKDLFVSPHLVGGLAARVPDLSLRPLAAGHWVPRSHPDVVARWIHEHITGVQGGPLTAAESRALKRARVAGDRRAFDGSLVVVTGAGSGIGRATALAFAEQGAEVVAADLDLATAQRTAELAGLIGPAGHPYQVDVSDAAAMEDFAKSVLHDHGVPDVVVNNAGIGMAGSFLDHTVGDWKAVLGVNVWGVVHGSRLFAAQMVERGQGGHIVNTSSAAAFTPSRTLPAYATSKAAVLMLSECLRAELKGKGIGVTAICPGIVNTNITRTSRFVGRGTEEQARSREKAARAYALRGFGPEGVAKQIVNAVRDDRAVVPVTPEARLSYLTSRLSPRVMRLLARFDAG</sequence>
<dbReference type="PRINTS" id="PR00080">
    <property type="entry name" value="SDRFAMILY"/>
</dbReference>
<dbReference type="SUPFAM" id="SSF53474">
    <property type="entry name" value="alpha/beta-Hydrolases"/>
    <property type="match status" value="1"/>
</dbReference>
<keyword evidence="6" id="KW-1185">Reference proteome</keyword>
<dbReference type="PRINTS" id="PR00081">
    <property type="entry name" value="GDHRDH"/>
</dbReference>
<keyword evidence="2" id="KW-0560">Oxidoreductase</keyword>
<reference evidence="6" key="1">
    <citation type="journal article" date="2019" name="Int. J. Syst. Evol. Microbiol.">
        <title>The Global Catalogue of Microorganisms (GCM) 10K type strain sequencing project: providing services to taxonomists for standard genome sequencing and annotation.</title>
        <authorList>
            <consortium name="The Broad Institute Genomics Platform"/>
            <consortium name="The Broad Institute Genome Sequencing Center for Infectious Disease"/>
            <person name="Wu L."/>
            <person name="Ma J."/>
        </authorList>
    </citation>
    <scope>NUCLEOTIDE SEQUENCE [LARGE SCALE GENOMIC DNA]</scope>
    <source>
        <strain evidence="6">JCM 13850</strain>
    </source>
</reference>
<organism evidence="5 6">
    <name type="scientific">Actinomadura napierensis</name>
    <dbReference type="NCBI Taxonomy" id="267854"/>
    <lineage>
        <taxon>Bacteria</taxon>
        <taxon>Bacillati</taxon>
        <taxon>Actinomycetota</taxon>
        <taxon>Actinomycetes</taxon>
        <taxon>Streptosporangiales</taxon>
        <taxon>Thermomonosporaceae</taxon>
        <taxon>Actinomadura</taxon>
    </lineage>
</organism>
<protein>
    <submittedName>
        <fullName evidence="5">SDR family oxidoreductase</fullName>
    </submittedName>
</protein>
<dbReference type="Gene3D" id="3.40.50.1820">
    <property type="entry name" value="alpha/beta hydrolase"/>
    <property type="match status" value="1"/>
</dbReference>
<evidence type="ECO:0000256" key="1">
    <source>
        <dbReference type="ARBA" id="ARBA00006484"/>
    </source>
</evidence>
<name>A0ABP5MA76_9ACTN</name>
<evidence type="ECO:0000259" key="4">
    <source>
        <dbReference type="SMART" id="SM00822"/>
    </source>
</evidence>
<evidence type="ECO:0000313" key="6">
    <source>
        <dbReference type="Proteomes" id="UP001501020"/>
    </source>
</evidence>
<dbReference type="SUPFAM" id="SSF51735">
    <property type="entry name" value="NAD(P)-binding Rossmann-fold domains"/>
    <property type="match status" value="1"/>
</dbReference>
<dbReference type="RefSeq" id="WP_344281077.1">
    <property type="nucleotide sequence ID" value="NZ_BAAAMR010000121.1"/>
</dbReference>
<dbReference type="Pfam" id="PF00106">
    <property type="entry name" value="adh_short"/>
    <property type="match status" value="1"/>
</dbReference>
<gene>
    <name evidence="5" type="ORF">GCM10009727_82500</name>
</gene>
<feature type="compositionally biased region" description="Low complexity" evidence="3">
    <location>
        <begin position="7"/>
        <end position="20"/>
    </location>
</feature>
<feature type="region of interest" description="Disordered" evidence="3">
    <location>
        <begin position="1"/>
        <end position="21"/>
    </location>
</feature>
<dbReference type="EMBL" id="BAAAMR010000121">
    <property type="protein sequence ID" value="GAA2164690.1"/>
    <property type="molecule type" value="Genomic_DNA"/>
</dbReference>
<evidence type="ECO:0000256" key="3">
    <source>
        <dbReference type="SAM" id="MobiDB-lite"/>
    </source>
</evidence>
<evidence type="ECO:0000313" key="5">
    <source>
        <dbReference type="EMBL" id="GAA2164690.1"/>
    </source>
</evidence>
<evidence type="ECO:0000256" key="2">
    <source>
        <dbReference type="ARBA" id="ARBA00023002"/>
    </source>
</evidence>
<dbReference type="InterPro" id="IPR002347">
    <property type="entry name" value="SDR_fam"/>
</dbReference>
<dbReference type="SMART" id="SM00822">
    <property type="entry name" value="PKS_KR"/>
    <property type="match status" value="1"/>
</dbReference>
<dbReference type="InterPro" id="IPR029058">
    <property type="entry name" value="AB_hydrolase_fold"/>
</dbReference>
<accession>A0ABP5MA76</accession>
<proteinExistence type="inferred from homology"/>
<dbReference type="Proteomes" id="UP001501020">
    <property type="component" value="Unassembled WGS sequence"/>
</dbReference>
<dbReference type="InterPro" id="IPR020904">
    <property type="entry name" value="Sc_DH/Rdtase_CS"/>
</dbReference>
<dbReference type="Pfam" id="PF00561">
    <property type="entry name" value="Abhydrolase_1"/>
    <property type="match status" value="1"/>
</dbReference>
<dbReference type="Gene3D" id="3.40.50.720">
    <property type="entry name" value="NAD(P)-binding Rossmann-like Domain"/>
    <property type="match status" value="1"/>
</dbReference>
<dbReference type="PANTHER" id="PTHR43391:SF12">
    <property type="entry name" value="OXIDOREDUCTASE EPHD-RELATED"/>
    <property type="match status" value="1"/>
</dbReference>
<dbReference type="InterPro" id="IPR000073">
    <property type="entry name" value="AB_hydrolase_1"/>
</dbReference>
<dbReference type="NCBIfam" id="NF004514">
    <property type="entry name" value="PRK05855.1"/>
    <property type="match status" value="1"/>
</dbReference>
<comment type="caution">
    <text evidence="5">The sequence shown here is derived from an EMBL/GenBank/DDBJ whole genome shotgun (WGS) entry which is preliminary data.</text>
</comment>
<dbReference type="InterPro" id="IPR057326">
    <property type="entry name" value="KR_dom"/>
</dbReference>
<dbReference type="InterPro" id="IPR036291">
    <property type="entry name" value="NAD(P)-bd_dom_sf"/>
</dbReference>
<dbReference type="CDD" id="cd05233">
    <property type="entry name" value="SDR_c"/>
    <property type="match status" value="1"/>
</dbReference>
<dbReference type="PANTHER" id="PTHR43391">
    <property type="entry name" value="RETINOL DEHYDROGENASE-RELATED"/>
    <property type="match status" value="1"/>
</dbReference>
<feature type="domain" description="Ketoreductase" evidence="4">
    <location>
        <begin position="337"/>
        <end position="517"/>
    </location>
</feature>
<dbReference type="PROSITE" id="PS00061">
    <property type="entry name" value="ADH_SHORT"/>
    <property type="match status" value="1"/>
</dbReference>
<comment type="similarity">
    <text evidence="1">Belongs to the short-chain dehydrogenases/reductases (SDR) family.</text>
</comment>